<protein>
    <recommendedName>
        <fullName evidence="7">Zn(2)-C6 fungal-type domain-containing protein</fullName>
    </recommendedName>
</protein>
<dbReference type="GO" id="GO:0000976">
    <property type="term" value="F:transcription cis-regulatory region binding"/>
    <property type="evidence" value="ECO:0007669"/>
    <property type="project" value="TreeGrafter"/>
</dbReference>
<keyword evidence="4" id="KW-0804">Transcription</keyword>
<dbReference type="CDD" id="cd00067">
    <property type="entry name" value="GAL4"/>
    <property type="match status" value="1"/>
</dbReference>
<keyword evidence="2" id="KW-0805">Transcription regulation</keyword>
<keyword evidence="3" id="KW-0238">DNA-binding</keyword>
<dbReference type="SUPFAM" id="SSF57701">
    <property type="entry name" value="Zn2/Cys6 DNA-binding domain"/>
    <property type="match status" value="1"/>
</dbReference>
<dbReference type="RefSeq" id="XP_018253075.1">
    <property type="nucleotide sequence ID" value="XM_018393751.1"/>
</dbReference>
<dbReference type="InterPro" id="IPR051089">
    <property type="entry name" value="prtT"/>
</dbReference>
<feature type="domain" description="Zn(2)-C6 fungal-type" evidence="7">
    <location>
        <begin position="18"/>
        <end position="47"/>
    </location>
</feature>
<gene>
    <name evidence="8" type="ORF">FOXG_13751</name>
</gene>
<dbReference type="Gene3D" id="4.10.240.10">
    <property type="entry name" value="Zn(2)-C6 fungal-type DNA-binding domain"/>
    <property type="match status" value="1"/>
</dbReference>
<dbReference type="InterPro" id="IPR001138">
    <property type="entry name" value="Zn2Cys6_DnaBD"/>
</dbReference>
<evidence type="ECO:0000256" key="6">
    <source>
        <dbReference type="SAM" id="MobiDB-lite"/>
    </source>
</evidence>
<dbReference type="GO" id="GO:0008270">
    <property type="term" value="F:zinc ion binding"/>
    <property type="evidence" value="ECO:0007669"/>
    <property type="project" value="InterPro"/>
</dbReference>
<dbReference type="VEuPathDB" id="FungiDB:FOXG_13751"/>
<dbReference type="EMBL" id="DS231715">
    <property type="protein sequence ID" value="KNB15030.1"/>
    <property type="molecule type" value="Genomic_DNA"/>
</dbReference>
<evidence type="ECO:0000256" key="4">
    <source>
        <dbReference type="ARBA" id="ARBA00023163"/>
    </source>
</evidence>
<dbReference type="InterPro" id="IPR036864">
    <property type="entry name" value="Zn2-C6_fun-type_DNA-bd_sf"/>
</dbReference>
<dbReference type="OrthoDB" id="4330117at2759"/>
<dbReference type="PANTHER" id="PTHR31845:SF17">
    <property type="entry name" value="ZN(II)2CYS6 TRANSCRIPTION FACTOR (EUROFUNG)"/>
    <property type="match status" value="1"/>
</dbReference>
<sequence>MSFRKKVDVMAETVHRKACDRCHAQKLSCKRYNDEACERCVRLKTECKSSPSLRYRKNQQQQLAESQQQQQQQFVNNGTTSSLTATSSGRRSPKRRRTDSQEDPSLVSPDTDNSLSLTSKSHILPVSVPVPVSPDPVVDSTDFAFTFDQQLAFFTNPQYLSHSEFPGTRPVFWEPAPLYQHQHQQPPEHSYHQQHVVPLSCAPEHSSTSDKRAPRTQSKQQQRRNIPRPRQITLRHDADLSPLQQHEVPPIHWMAQLSDINARLLDLASALPSPQDGPLMGRPVDERFRSQGFPIEDMFKLTRRVADILEKPPSNNDGSKIHHSTIDGSDPGNVMFILSTYVRLLDMYQRVFSLVHTELATQTDTGTTFSFWKLPAVTVGSFAVESSPFLQMSLTIQLAEEFLSRLRGSTARWSGAGNAASVFAGVVDVSFQAFRDREEALAKHLVELRSEIEPLIDS</sequence>
<evidence type="ECO:0000256" key="3">
    <source>
        <dbReference type="ARBA" id="ARBA00023125"/>
    </source>
</evidence>
<organism evidence="8 9">
    <name type="scientific">Fusarium oxysporum f. sp. lycopersici (strain 4287 / CBS 123668 / FGSC 9935 / NRRL 34936)</name>
    <name type="common">Fusarium vascular wilt of tomato</name>
    <dbReference type="NCBI Taxonomy" id="426428"/>
    <lineage>
        <taxon>Eukaryota</taxon>
        <taxon>Fungi</taxon>
        <taxon>Dikarya</taxon>
        <taxon>Ascomycota</taxon>
        <taxon>Pezizomycotina</taxon>
        <taxon>Sordariomycetes</taxon>
        <taxon>Hypocreomycetidae</taxon>
        <taxon>Hypocreales</taxon>
        <taxon>Nectriaceae</taxon>
        <taxon>Fusarium</taxon>
        <taxon>Fusarium oxysporum species complex</taxon>
    </lineage>
</organism>
<reference evidence="8" key="1">
    <citation type="submission" date="2007-04" db="EMBL/GenBank/DDBJ databases">
        <authorList>
            <consortium name="The Broad Institute Genome Sequencing Platform"/>
            <person name="Birren B."/>
            <person name="Lander E."/>
            <person name="Galagan J."/>
            <person name="Nusbaum C."/>
            <person name="Devon K."/>
            <person name="Ma L.-J."/>
            <person name="Jaffe D."/>
            <person name="Butler J."/>
            <person name="Alvarez P."/>
            <person name="Gnerre S."/>
            <person name="Grabherr M."/>
            <person name="Kleber M."/>
            <person name="Mauceli E."/>
            <person name="Brockman W."/>
            <person name="MacCallum I.A."/>
            <person name="Young S."/>
            <person name="LaButti K."/>
            <person name="DeCaprio D."/>
            <person name="Crawford M."/>
            <person name="Koehrsen M."/>
            <person name="Engels R."/>
            <person name="Montgomery P."/>
            <person name="Pearson M."/>
            <person name="Howarth C."/>
            <person name="Larson L."/>
            <person name="White J."/>
            <person name="O'Leary S."/>
            <person name="Kodira C."/>
            <person name="Zeng Q."/>
            <person name="Yandava C."/>
            <person name="Alvarado L."/>
            <person name="Kistler C."/>
            <person name="Shim W.-B."/>
            <person name="Kang S."/>
            <person name="Woloshuk C."/>
        </authorList>
    </citation>
    <scope>NUCLEOTIDE SEQUENCE</scope>
    <source>
        <strain evidence="8">4287</strain>
    </source>
</reference>
<comment type="subcellular location">
    <subcellularLocation>
        <location evidence="1">Nucleus</location>
    </subcellularLocation>
</comment>
<dbReference type="GeneID" id="28954990"/>
<evidence type="ECO:0000256" key="2">
    <source>
        <dbReference type="ARBA" id="ARBA00023015"/>
    </source>
</evidence>
<dbReference type="GO" id="GO:0005634">
    <property type="term" value="C:nucleus"/>
    <property type="evidence" value="ECO:0007669"/>
    <property type="project" value="UniProtKB-SubCell"/>
</dbReference>
<dbReference type="GO" id="GO:0000981">
    <property type="term" value="F:DNA-binding transcription factor activity, RNA polymerase II-specific"/>
    <property type="evidence" value="ECO:0007669"/>
    <property type="project" value="InterPro"/>
</dbReference>
<dbReference type="Proteomes" id="UP000009097">
    <property type="component" value="Unassembled WGS sequence"/>
</dbReference>
<evidence type="ECO:0000259" key="7">
    <source>
        <dbReference type="PROSITE" id="PS00463"/>
    </source>
</evidence>
<evidence type="ECO:0000313" key="8">
    <source>
        <dbReference type="EMBL" id="KNB15030.1"/>
    </source>
</evidence>
<reference evidence="8" key="2">
    <citation type="journal article" date="2010" name="Nature">
        <title>Comparative genomics reveals mobile pathogenicity chromosomes in Fusarium.</title>
        <authorList>
            <person name="Ma L.J."/>
            <person name="van der Does H.C."/>
            <person name="Borkovich K.A."/>
            <person name="Coleman J.J."/>
            <person name="Daboussi M.J."/>
            <person name="Di Pietro A."/>
            <person name="Dufresne M."/>
            <person name="Freitag M."/>
            <person name="Grabherr M."/>
            <person name="Henrissat B."/>
            <person name="Houterman P.M."/>
            <person name="Kang S."/>
            <person name="Shim W.B."/>
            <person name="Woloshuk C."/>
            <person name="Xie X."/>
            <person name="Xu J.R."/>
            <person name="Antoniw J."/>
            <person name="Baker S.E."/>
            <person name="Bluhm B.H."/>
            <person name="Breakspear A."/>
            <person name="Brown D.W."/>
            <person name="Butchko R.A."/>
            <person name="Chapman S."/>
            <person name="Coulson R."/>
            <person name="Coutinho P.M."/>
            <person name="Danchin E.G."/>
            <person name="Diener A."/>
            <person name="Gale L.R."/>
            <person name="Gardiner D.M."/>
            <person name="Goff S."/>
            <person name="Hammond-Kosack K.E."/>
            <person name="Hilburn K."/>
            <person name="Hua-Van A."/>
            <person name="Jonkers W."/>
            <person name="Kazan K."/>
            <person name="Kodira C.D."/>
            <person name="Koehrsen M."/>
            <person name="Kumar L."/>
            <person name="Lee Y.H."/>
            <person name="Li L."/>
            <person name="Manners J.M."/>
            <person name="Miranda-Saavedra D."/>
            <person name="Mukherjee M."/>
            <person name="Park G."/>
            <person name="Park J."/>
            <person name="Park S.Y."/>
            <person name="Proctor R.H."/>
            <person name="Regev A."/>
            <person name="Ruiz-Roldan M.C."/>
            <person name="Sain D."/>
            <person name="Sakthikumar S."/>
            <person name="Sykes S."/>
            <person name="Schwartz D.C."/>
            <person name="Turgeon B.G."/>
            <person name="Wapinski I."/>
            <person name="Yoder O."/>
            <person name="Young S."/>
            <person name="Zeng Q."/>
            <person name="Zhou S."/>
            <person name="Galagan J."/>
            <person name="Cuomo C.A."/>
            <person name="Kistler H.C."/>
            <person name="Rep M."/>
        </authorList>
    </citation>
    <scope>NUCLEOTIDE SEQUENCE [LARGE SCALE GENOMIC DNA]</scope>
    <source>
        <strain evidence="8">4287</strain>
    </source>
</reference>
<dbReference type="PROSITE" id="PS00463">
    <property type="entry name" value="ZN2_CY6_FUNGAL_1"/>
    <property type="match status" value="1"/>
</dbReference>
<name>A0A0J9VWS0_FUSO4</name>
<evidence type="ECO:0000256" key="5">
    <source>
        <dbReference type="ARBA" id="ARBA00023242"/>
    </source>
</evidence>
<dbReference type="AlphaFoldDB" id="A0A0J9VWS0"/>
<evidence type="ECO:0000256" key="1">
    <source>
        <dbReference type="ARBA" id="ARBA00004123"/>
    </source>
</evidence>
<proteinExistence type="predicted"/>
<feature type="region of interest" description="Disordered" evidence="6">
    <location>
        <begin position="58"/>
        <end position="118"/>
    </location>
</feature>
<evidence type="ECO:0000313" key="9">
    <source>
        <dbReference type="Proteomes" id="UP000009097"/>
    </source>
</evidence>
<dbReference type="PANTHER" id="PTHR31845">
    <property type="entry name" value="FINGER DOMAIN PROTEIN, PUTATIVE-RELATED"/>
    <property type="match status" value="1"/>
</dbReference>
<feature type="compositionally biased region" description="Polar residues" evidence="6">
    <location>
        <begin position="108"/>
        <end position="118"/>
    </location>
</feature>
<feature type="region of interest" description="Disordered" evidence="6">
    <location>
        <begin position="202"/>
        <end position="241"/>
    </location>
</feature>
<accession>A0A0J9VWS0</accession>
<keyword evidence="5" id="KW-0539">Nucleus</keyword>
<dbReference type="KEGG" id="fox:FOXG_13751"/>
<feature type="compositionally biased region" description="Low complexity" evidence="6">
    <location>
        <begin position="59"/>
        <end position="88"/>
    </location>
</feature>